<keyword evidence="4" id="KW-1185">Reference proteome</keyword>
<evidence type="ECO:0000256" key="1">
    <source>
        <dbReference type="ARBA" id="ARBA00022741"/>
    </source>
</evidence>
<dbReference type="AlphaFoldDB" id="A0A433ATU2"/>
<dbReference type="GO" id="GO:0016887">
    <property type="term" value="F:ATP hydrolysis activity"/>
    <property type="evidence" value="ECO:0007669"/>
    <property type="project" value="InterPro"/>
</dbReference>
<evidence type="ECO:0000256" key="2">
    <source>
        <dbReference type="ARBA" id="ARBA00022840"/>
    </source>
</evidence>
<evidence type="ECO:0000313" key="3">
    <source>
        <dbReference type="EMBL" id="RUP06145.1"/>
    </source>
</evidence>
<dbReference type="PANTHER" id="PTHR12169">
    <property type="entry name" value="ATPASE N2B"/>
    <property type="match status" value="1"/>
</dbReference>
<dbReference type="Pfam" id="PF03969">
    <property type="entry name" value="AFG1_ATPase"/>
    <property type="match status" value="1"/>
</dbReference>
<dbReference type="GO" id="GO:0005524">
    <property type="term" value="F:ATP binding"/>
    <property type="evidence" value="ECO:0007669"/>
    <property type="project" value="UniProtKB-KW"/>
</dbReference>
<protein>
    <recommendedName>
        <fullName evidence="5">AFG1-like ATPase-domain-containing protein</fullName>
    </recommendedName>
</protein>
<keyword evidence="2" id="KW-0067">ATP-binding</keyword>
<organism evidence="3 4">
    <name type="scientific">Jimgerdemannia flammicorona</name>
    <dbReference type="NCBI Taxonomy" id="994334"/>
    <lineage>
        <taxon>Eukaryota</taxon>
        <taxon>Fungi</taxon>
        <taxon>Fungi incertae sedis</taxon>
        <taxon>Mucoromycota</taxon>
        <taxon>Mucoromycotina</taxon>
        <taxon>Endogonomycetes</taxon>
        <taxon>Endogonales</taxon>
        <taxon>Endogonaceae</taxon>
        <taxon>Jimgerdemannia</taxon>
    </lineage>
</organism>
<evidence type="ECO:0008006" key="5">
    <source>
        <dbReference type="Google" id="ProtNLM"/>
    </source>
</evidence>
<dbReference type="GO" id="GO:0005739">
    <property type="term" value="C:mitochondrion"/>
    <property type="evidence" value="ECO:0007669"/>
    <property type="project" value="TreeGrafter"/>
</dbReference>
<dbReference type="PANTHER" id="PTHR12169:SF2">
    <property type="entry name" value="AFG1P"/>
    <property type="match status" value="1"/>
</dbReference>
<gene>
    <name evidence="3" type="ORF">BC936DRAFT_140467</name>
</gene>
<dbReference type="Proteomes" id="UP000268093">
    <property type="component" value="Unassembled WGS sequence"/>
</dbReference>
<dbReference type="InterPro" id="IPR005654">
    <property type="entry name" value="ATPase_AFG1-like"/>
</dbReference>
<accession>A0A433ATU2</accession>
<dbReference type="OrthoDB" id="548867at2759"/>
<comment type="caution">
    <text evidence="3">The sequence shown here is derived from an EMBL/GenBank/DDBJ whole genome shotgun (WGS) entry which is preliminary data.</text>
</comment>
<dbReference type="EMBL" id="RBNI01017104">
    <property type="protein sequence ID" value="RUP06145.1"/>
    <property type="molecule type" value="Genomic_DNA"/>
</dbReference>
<reference evidence="3 4" key="1">
    <citation type="journal article" date="2018" name="New Phytol.">
        <title>Phylogenomics of Endogonaceae and evolution of mycorrhizas within Mucoromycota.</title>
        <authorList>
            <person name="Chang Y."/>
            <person name="Desiro A."/>
            <person name="Na H."/>
            <person name="Sandor L."/>
            <person name="Lipzen A."/>
            <person name="Clum A."/>
            <person name="Barry K."/>
            <person name="Grigoriev I.V."/>
            <person name="Martin F.M."/>
            <person name="Stajich J.E."/>
            <person name="Smith M.E."/>
            <person name="Bonito G."/>
            <person name="Spatafora J.W."/>
        </authorList>
    </citation>
    <scope>NUCLEOTIDE SEQUENCE [LARGE SCALE GENOMIC DNA]</scope>
    <source>
        <strain evidence="3 4">GMNB39</strain>
    </source>
</reference>
<sequence>MKELWQTESCVNYNLVFVVFRAPLMFSASKDLYKNGFQRQTYSVFLDLLQERCVVHDMRSKVDYRRVLVEQAEDDVTPLRKTYFRDTSEEKRELDAVVMELVGQHKRNIYLKSFHPNNNKAIFYHTTFFFFHFYMIRFFPCEPTFCILHNSARSANVRVYGRNVAIPFAANGVCKLDFQELCGSPLGPADYIALCSEYHTLVLKNVPQMGILQKNEARRFITLLDAVYESKVKFYCSAAAPPDDLFIANTPPTDVISPMMHHEMLGELHADITSPSLPNISTYDTAPAAAIIDRTPSTAPAADIEFGKLSLFTGDDERFAFKRAVSRIHEMMGVRYANEAWRGGEGRMPFRVGDEHGNHEVNSDLIAYTEREYRERVASGDEAGYTGSLVVGRVAAVEALHGPKASAPRFAKAHFWAVEEGWGARAGRWGMGVKGFFLGGRQGGRQKDN</sequence>
<keyword evidence="1" id="KW-0547">Nucleotide-binding</keyword>
<proteinExistence type="predicted"/>
<evidence type="ECO:0000313" key="4">
    <source>
        <dbReference type="Proteomes" id="UP000268093"/>
    </source>
</evidence>
<name>A0A433ATU2_9FUNG</name>